<evidence type="ECO:0000256" key="1">
    <source>
        <dbReference type="ARBA" id="ARBA00000085"/>
    </source>
</evidence>
<gene>
    <name evidence="13" type="ORF">ACFQ45_09895</name>
</gene>
<dbReference type="InterPro" id="IPR036890">
    <property type="entry name" value="HATPase_C_sf"/>
</dbReference>
<dbReference type="CDD" id="cd06225">
    <property type="entry name" value="HAMP"/>
    <property type="match status" value="1"/>
</dbReference>
<evidence type="ECO:0000259" key="10">
    <source>
        <dbReference type="PROSITE" id="PS50109"/>
    </source>
</evidence>
<dbReference type="InterPro" id="IPR005467">
    <property type="entry name" value="His_kinase_dom"/>
</dbReference>
<evidence type="ECO:0000256" key="7">
    <source>
        <dbReference type="ARBA" id="ARBA00023012"/>
    </source>
</evidence>
<dbReference type="PROSITE" id="PS50885">
    <property type="entry name" value="HAMP"/>
    <property type="match status" value="1"/>
</dbReference>
<dbReference type="SUPFAM" id="SSF52172">
    <property type="entry name" value="CheY-like"/>
    <property type="match status" value="1"/>
</dbReference>
<evidence type="ECO:0000313" key="13">
    <source>
        <dbReference type="EMBL" id="MFD1383680.1"/>
    </source>
</evidence>
<dbReference type="Pfam" id="PF00072">
    <property type="entry name" value="Response_reg"/>
    <property type="match status" value="1"/>
</dbReference>
<dbReference type="SMART" id="SM00304">
    <property type="entry name" value="HAMP"/>
    <property type="match status" value="1"/>
</dbReference>
<dbReference type="PROSITE" id="PS50109">
    <property type="entry name" value="HIS_KIN"/>
    <property type="match status" value="1"/>
</dbReference>
<evidence type="ECO:0000256" key="5">
    <source>
        <dbReference type="ARBA" id="ARBA00022679"/>
    </source>
</evidence>
<dbReference type="Gene3D" id="6.10.340.10">
    <property type="match status" value="1"/>
</dbReference>
<dbReference type="GO" id="GO:0005524">
    <property type="term" value="F:ATP binding"/>
    <property type="evidence" value="ECO:0007669"/>
    <property type="project" value="UniProtKB-KW"/>
</dbReference>
<dbReference type="Gene3D" id="3.30.565.10">
    <property type="entry name" value="Histidine kinase-like ATPase, C-terminal domain"/>
    <property type="match status" value="1"/>
</dbReference>
<keyword evidence="13" id="KW-0067">ATP-binding</keyword>
<feature type="domain" description="Response regulatory" evidence="11">
    <location>
        <begin position="537"/>
        <end position="652"/>
    </location>
</feature>
<dbReference type="PANTHER" id="PTHR45339">
    <property type="entry name" value="HYBRID SIGNAL TRANSDUCTION HISTIDINE KINASE J"/>
    <property type="match status" value="1"/>
</dbReference>
<dbReference type="PANTHER" id="PTHR45339:SF1">
    <property type="entry name" value="HYBRID SIGNAL TRANSDUCTION HISTIDINE KINASE J"/>
    <property type="match status" value="1"/>
</dbReference>
<feature type="transmembrane region" description="Helical" evidence="9">
    <location>
        <begin position="199"/>
        <end position="219"/>
    </location>
</feature>
<dbReference type="PRINTS" id="PR00344">
    <property type="entry name" value="BCTRLSENSOR"/>
</dbReference>
<dbReference type="Pfam" id="PF00512">
    <property type="entry name" value="HisKA"/>
    <property type="match status" value="1"/>
</dbReference>
<dbReference type="InterPro" id="IPR011006">
    <property type="entry name" value="CheY-like_superfamily"/>
</dbReference>
<keyword evidence="4 8" id="KW-0597">Phosphoprotein</keyword>
<keyword evidence="14" id="KW-1185">Reference proteome</keyword>
<dbReference type="InterPro" id="IPR001789">
    <property type="entry name" value="Sig_transdc_resp-reg_receiver"/>
</dbReference>
<dbReference type="RefSeq" id="WP_377367177.1">
    <property type="nucleotide sequence ID" value="NZ_JBHTMN010000011.1"/>
</dbReference>
<evidence type="ECO:0000256" key="3">
    <source>
        <dbReference type="ARBA" id="ARBA00012438"/>
    </source>
</evidence>
<keyword evidence="9" id="KW-0812">Transmembrane</keyword>
<keyword evidence="9" id="KW-0472">Membrane</keyword>
<evidence type="ECO:0000313" key="14">
    <source>
        <dbReference type="Proteomes" id="UP001597059"/>
    </source>
</evidence>
<dbReference type="Gene3D" id="1.10.287.130">
    <property type="match status" value="1"/>
</dbReference>
<dbReference type="SMART" id="SM00448">
    <property type="entry name" value="REC"/>
    <property type="match status" value="1"/>
</dbReference>
<dbReference type="Gene3D" id="3.40.50.2300">
    <property type="match status" value="1"/>
</dbReference>
<dbReference type="SMART" id="SM00388">
    <property type="entry name" value="HisKA"/>
    <property type="match status" value="1"/>
</dbReference>
<dbReference type="InterPro" id="IPR003661">
    <property type="entry name" value="HisK_dim/P_dom"/>
</dbReference>
<evidence type="ECO:0000259" key="12">
    <source>
        <dbReference type="PROSITE" id="PS50885"/>
    </source>
</evidence>
<keyword evidence="7" id="KW-0902">Two-component regulatory system</keyword>
<feature type="domain" description="HAMP" evidence="12">
    <location>
        <begin position="225"/>
        <end position="277"/>
    </location>
</feature>
<dbReference type="Pfam" id="PF02518">
    <property type="entry name" value="HATPase_c"/>
    <property type="match status" value="1"/>
</dbReference>
<dbReference type="SMART" id="SM00387">
    <property type="entry name" value="HATPase_c"/>
    <property type="match status" value="1"/>
</dbReference>
<keyword evidence="6" id="KW-0418">Kinase</keyword>
<dbReference type="Pfam" id="PF00672">
    <property type="entry name" value="HAMP"/>
    <property type="match status" value="1"/>
</dbReference>
<dbReference type="InterPro" id="IPR007891">
    <property type="entry name" value="CHASE3"/>
</dbReference>
<organism evidence="13 14">
    <name type="scientific">Rhodanobacter aciditrophus</name>
    <dbReference type="NCBI Taxonomy" id="1623218"/>
    <lineage>
        <taxon>Bacteria</taxon>
        <taxon>Pseudomonadati</taxon>
        <taxon>Pseudomonadota</taxon>
        <taxon>Gammaproteobacteria</taxon>
        <taxon>Lysobacterales</taxon>
        <taxon>Rhodanobacteraceae</taxon>
        <taxon>Rhodanobacter</taxon>
    </lineage>
</organism>
<name>A0ABW4B4Z9_9GAMM</name>
<sequence length="653" mass="72949">MAVKTFFSEYFGGVSFRAKYFFSLSIPIVALLFVTLLEIVTVHLHRKAEADLMIHQDALSNNSQLIKAVLDMQTGLRGFLLSDSEAYLEPYYVGQAQIADLIEKGKDINRAVSEEQYQKIAEVERLHRSWMNSVAIPSIKLKQDTRIRTSEKSAMMAQMLNTQKGKMLVDGIRLILDKHEVAARSSLSRIEDQHSKLENYILILTILSPVIIIGLTIIFSSRFIRQILSHHKGLMDAVAQIRKGNYGYQANLTGNNEMTQLAEAFNDMSKQVKLAMSDREKAVSVKSDFLANMSHEIRTPLNGILGTLEMIDKEDLSDDAKGKFKLITDSSDILMRIINDILDISKMEAGRLELDPQPMNLYRAADTVVKLAEGETRDKAITLELQYDSELPHNVVADATRLKQILMNLVSNAVKFTELGSVRVVVSKQKELEDGKCLVRFEVIDTGIGINREKVGNLFQPFLQEDASITRKYGGTGLGLAICYNLVEVMSGSIFVESKVGKGTRVFFDVPLELTNKEEQDDNLEVNVEKGRYKGKSALVAEDNGINRIVAGAFLEDLGFEVCFALNGQEAVDKVAEQEFDVIFMDMQMPLMDGIQATRTILSKHEELPPIIGLTANVMAEDLRLCIDAGMLSVITKPLSIVKLDEVLKSIRL</sequence>
<keyword evidence="13" id="KW-0547">Nucleotide-binding</keyword>
<dbReference type="InterPro" id="IPR036097">
    <property type="entry name" value="HisK_dim/P_sf"/>
</dbReference>
<dbReference type="Proteomes" id="UP001597059">
    <property type="component" value="Unassembled WGS sequence"/>
</dbReference>
<dbReference type="CDD" id="cd19410">
    <property type="entry name" value="HK9-like_sensor"/>
    <property type="match status" value="1"/>
</dbReference>
<evidence type="ECO:0000256" key="2">
    <source>
        <dbReference type="ARBA" id="ARBA00004370"/>
    </source>
</evidence>
<dbReference type="SUPFAM" id="SSF55874">
    <property type="entry name" value="ATPase domain of HSP90 chaperone/DNA topoisomerase II/histidine kinase"/>
    <property type="match status" value="1"/>
</dbReference>
<evidence type="ECO:0000256" key="4">
    <source>
        <dbReference type="ARBA" id="ARBA00022553"/>
    </source>
</evidence>
<dbReference type="InterPro" id="IPR003660">
    <property type="entry name" value="HAMP_dom"/>
</dbReference>
<dbReference type="EMBL" id="JBHTMN010000011">
    <property type="protein sequence ID" value="MFD1383680.1"/>
    <property type="molecule type" value="Genomic_DNA"/>
</dbReference>
<dbReference type="EC" id="2.7.13.3" evidence="3"/>
<comment type="catalytic activity">
    <reaction evidence="1">
        <text>ATP + protein L-histidine = ADP + protein N-phospho-L-histidine.</text>
        <dbReference type="EC" id="2.7.13.3"/>
    </reaction>
</comment>
<feature type="domain" description="Histidine kinase" evidence="10">
    <location>
        <begin position="292"/>
        <end position="514"/>
    </location>
</feature>
<feature type="transmembrane region" description="Helical" evidence="9">
    <location>
        <begin position="20"/>
        <end position="44"/>
    </location>
</feature>
<dbReference type="InterPro" id="IPR003594">
    <property type="entry name" value="HATPase_dom"/>
</dbReference>
<proteinExistence type="predicted"/>
<dbReference type="CDD" id="cd17546">
    <property type="entry name" value="REC_hyHK_CKI1_RcsC-like"/>
    <property type="match status" value="1"/>
</dbReference>
<evidence type="ECO:0000256" key="8">
    <source>
        <dbReference type="PROSITE-ProRule" id="PRU00169"/>
    </source>
</evidence>
<keyword evidence="9" id="KW-1133">Transmembrane helix</keyword>
<evidence type="ECO:0000256" key="6">
    <source>
        <dbReference type="ARBA" id="ARBA00022777"/>
    </source>
</evidence>
<accession>A0ABW4B4Z9</accession>
<keyword evidence="5" id="KW-0808">Transferase</keyword>
<dbReference type="PROSITE" id="PS50110">
    <property type="entry name" value="RESPONSE_REGULATORY"/>
    <property type="match status" value="1"/>
</dbReference>
<protein>
    <recommendedName>
        <fullName evidence="3">histidine kinase</fullName>
        <ecNumber evidence="3">2.7.13.3</ecNumber>
    </recommendedName>
</protein>
<evidence type="ECO:0000259" key="11">
    <source>
        <dbReference type="PROSITE" id="PS50110"/>
    </source>
</evidence>
<evidence type="ECO:0000256" key="9">
    <source>
        <dbReference type="SAM" id="Phobius"/>
    </source>
</evidence>
<dbReference type="SUPFAM" id="SSF47384">
    <property type="entry name" value="Homodimeric domain of signal transducing histidine kinase"/>
    <property type="match status" value="1"/>
</dbReference>
<dbReference type="InterPro" id="IPR004358">
    <property type="entry name" value="Sig_transdc_His_kin-like_C"/>
</dbReference>
<reference evidence="14" key="1">
    <citation type="journal article" date="2019" name="Int. J. Syst. Evol. Microbiol.">
        <title>The Global Catalogue of Microorganisms (GCM) 10K type strain sequencing project: providing services to taxonomists for standard genome sequencing and annotation.</title>
        <authorList>
            <consortium name="The Broad Institute Genomics Platform"/>
            <consortium name="The Broad Institute Genome Sequencing Center for Infectious Disease"/>
            <person name="Wu L."/>
            <person name="Ma J."/>
        </authorList>
    </citation>
    <scope>NUCLEOTIDE SEQUENCE [LARGE SCALE GENOMIC DNA]</scope>
    <source>
        <strain evidence="14">JCM 30774</strain>
    </source>
</reference>
<feature type="modified residue" description="4-aspartylphosphate" evidence="8">
    <location>
        <position position="586"/>
    </location>
</feature>
<dbReference type="CDD" id="cd16922">
    <property type="entry name" value="HATPase_EvgS-ArcB-TorS-like"/>
    <property type="match status" value="1"/>
</dbReference>
<dbReference type="Pfam" id="PF05227">
    <property type="entry name" value="CHASE3"/>
    <property type="match status" value="1"/>
</dbReference>
<comment type="subcellular location">
    <subcellularLocation>
        <location evidence="2">Membrane</location>
    </subcellularLocation>
</comment>
<dbReference type="CDD" id="cd00082">
    <property type="entry name" value="HisKA"/>
    <property type="match status" value="1"/>
</dbReference>
<comment type="caution">
    <text evidence="13">The sequence shown here is derived from an EMBL/GenBank/DDBJ whole genome shotgun (WGS) entry which is preliminary data.</text>
</comment>